<dbReference type="Pfam" id="PF13442">
    <property type="entry name" value="Cytochrome_CBB3"/>
    <property type="match status" value="1"/>
</dbReference>
<evidence type="ECO:0000259" key="5">
    <source>
        <dbReference type="PROSITE" id="PS51007"/>
    </source>
</evidence>
<dbReference type="GO" id="GO:0046872">
    <property type="term" value="F:metal ion binding"/>
    <property type="evidence" value="ECO:0007669"/>
    <property type="project" value="UniProtKB-KW"/>
</dbReference>
<dbReference type="GO" id="GO:0020037">
    <property type="term" value="F:heme binding"/>
    <property type="evidence" value="ECO:0007669"/>
    <property type="project" value="InterPro"/>
</dbReference>
<evidence type="ECO:0000313" key="7">
    <source>
        <dbReference type="Proteomes" id="UP000031572"/>
    </source>
</evidence>
<proteinExistence type="predicted"/>
<dbReference type="InterPro" id="IPR036909">
    <property type="entry name" value="Cyt_c-like_dom_sf"/>
</dbReference>
<dbReference type="EMBL" id="JWJG01000028">
    <property type="protein sequence ID" value="KIF81954.1"/>
    <property type="molecule type" value="Genomic_DNA"/>
</dbReference>
<dbReference type="GO" id="GO:0009055">
    <property type="term" value="F:electron transfer activity"/>
    <property type="evidence" value="ECO:0007669"/>
    <property type="project" value="InterPro"/>
</dbReference>
<dbReference type="Gene3D" id="1.10.760.10">
    <property type="entry name" value="Cytochrome c-like domain"/>
    <property type="match status" value="1"/>
</dbReference>
<dbReference type="Proteomes" id="UP000031572">
    <property type="component" value="Unassembled WGS sequence"/>
</dbReference>
<feature type="domain" description="Cytochrome c" evidence="5">
    <location>
        <begin position="20"/>
        <end position="101"/>
    </location>
</feature>
<dbReference type="SUPFAM" id="SSF46626">
    <property type="entry name" value="Cytochrome c"/>
    <property type="match status" value="1"/>
</dbReference>
<dbReference type="STRING" id="709839.TSA66_15920"/>
<dbReference type="PROSITE" id="PS51007">
    <property type="entry name" value="CYTC"/>
    <property type="match status" value="1"/>
</dbReference>
<protein>
    <recommendedName>
        <fullName evidence="5">Cytochrome c domain-containing protein</fullName>
    </recommendedName>
</protein>
<dbReference type="AlphaFoldDB" id="A0A0C2BPH8"/>
<sequence length="104" mass="11015">MLAGASAADYVSASEPVAQPNAARRSELINLVRQDCGSCHGLTLKGGLGPALLPQALQDKPADSLKATILQGRPGTAMPPWQRFMNEAEAEWIVTNLQKGFPSD</sequence>
<evidence type="ECO:0000256" key="4">
    <source>
        <dbReference type="PROSITE-ProRule" id="PRU00433"/>
    </source>
</evidence>
<keyword evidence="1 4" id="KW-0349">Heme</keyword>
<reference evidence="6 7" key="1">
    <citation type="submission" date="2014-12" db="EMBL/GenBank/DDBJ databases">
        <title>Denitrispirillum autotrophicum gen. nov., sp. nov., Denitrifying, Facultatively Autotrophic Bacteria Isolated from Rice Paddy Soil.</title>
        <authorList>
            <person name="Ishii S."/>
            <person name="Ashida N."/>
            <person name="Ohno H."/>
            <person name="Otsuka S."/>
            <person name="Yokota A."/>
            <person name="Senoo K."/>
        </authorList>
    </citation>
    <scope>NUCLEOTIDE SEQUENCE [LARGE SCALE GENOMIC DNA]</scope>
    <source>
        <strain evidence="6 7">TSA66</strain>
    </source>
</reference>
<evidence type="ECO:0000256" key="3">
    <source>
        <dbReference type="ARBA" id="ARBA00023004"/>
    </source>
</evidence>
<organism evidence="6 7">
    <name type="scientific">Noviherbaspirillum autotrophicum</name>
    <dbReference type="NCBI Taxonomy" id="709839"/>
    <lineage>
        <taxon>Bacteria</taxon>
        <taxon>Pseudomonadati</taxon>
        <taxon>Pseudomonadota</taxon>
        <taxon>Betaproteobacteria</taxon>
        <taxon>Burkholderiales</taxon>
        <taxon>Oxalobacteraceae</taxon>
        <taxon>Noviherbaspirillum</taxon>
    </lineage>
</organism>
<evidence type="ECO:0000256" key="1">
    <source>
        <dbReference type="ARBA" id="ARBA00022617"/>
    </source>
</evidence>
<keyword evidence="3 4" id="KW-0408">Iron</keyword>
<accession>A0A0C2BPH8</accession>
<gene>
    <name evidence="6" type="ORF">TSA66_15920</name>
</gene>
<evidence type="ECO:0000256" key="2">
    <source>
        <dbReference type="ARBA" id="ARBA00022723"/>
    </source>
</evidence>
<evidence type="ECO:0000313" key="6">
    <source>
        <dbReference type="EMBL" id="KIF81954.1"/>
    </source>
</evidence>
<dbReference type="InterPro" id="IPR009056">
    <property type="entry name" value="Cyt_c-like_dom"/>
</dbReference>
<name>A0A0C2BPH8_9BURK</name>
<keyword evidence="7" id="KW-1185">Reference proteome</keyword>
<dbReference type="OrthoDB" id="8689082at2"/>
<comment type="caution">
    <text evidence="6">The sequence shown here is derived from an EMBL/GenBank/DDBJ whole genome shotgun (WGS) entry which is preliminary data.</text>
</comment>
<keyword evidence="2 4" id="KW-0479">Metal-binding</keyword>